<dbReference type="AlphaFoldDB" id="A0A0D3KK63"/>
<reference evidence="3" key="1">
    <citation type="journal article" date="2013" name="Nature">
        <title>Pan genome of the phytoplankton Emiliania underpins its global distribution.</title>
        <authorList>
            <person name="Read B.A."/>
            <person name="Kegel J."/>
            <person name="Klute M.J."/>
            <person name="Kuo A."/>
            <person name="Lefebvre S.C."/>
            <person name="Maumus F."/>
            <person name="Mayer C."/>
            <person name="Miller J."/>
            <person name="Monier A."/>
            <person name="Salamov A."/>
            <person name="Young J."/>
            <person name="Aguilar M."/>
            <person name="Claverie J.M."/>
            <person name="Frickenhaus S."/>
            <person name="Gonzalez K."/>
            <person name="Herman E.K."/>
            <person name="Lin Y.C."/>
            <person name="Napier J."/>
            <person name="Ogata H."/>
            <person name="Sarno A.F."/>
            <person name="Shmutz J."/>
            <person name="Schroeder D."/>
            <person name="de Vargas C."/>
            <person name="Verret F."/>
            <person name="von Dassow P."/>
            <person name="Valentin K."/>
            <person name="Van de Peer Y."/>
            <person name="Wheeler G."/>
            <person name="Dacks J.B."/>
            <person name="Delwiche C.F."/>
            <person name="Dyhrman S.T."/>
            <person name="Glockner G."/>
            <person name="John U."/>
            <person name="Richards T."/>
            <person name="Worden A.Z."/>
            <person name="Zhang X."/>
            <person name="Grigoriev I.V."/>
            <person name="Allen A.E."/>
            <person name="Bidle K."/>
            <person name="Borodovsky M."/>
            <person name="Bowler C."/>
            <person name="Brownlee C."/>
            <person name="Cock J.M."/>
            <person name="Elias M."/>
            <person name="Gladyshev V.N."/>
            <person name="Groth M."/>
            <person name="Guda C."/>
            <person name="Hadaegh A."/>
            <person name="Iglesias-Rodriguez M.D."/>
            <person name="Jenkins J."/>
            <person name="Jones B.M."/>
            <person name="Lawson T."/>
            <person name="Leese F."/>
            <person name="Lindquist E."/>
            <person name="Lobanov A."/>
            <person name="Lomsadze A."/>
            <person name="Malik S.B."/>
            <person name="Marsh M.E."/>
            <person name="Mackinder L."/>
            <person name="Mock T."/>
            <person name="Mueller-Roeber B."/>
            <person name="Pagarete A."/>
            <person name="Parker M."/>
            <person name="Probert I."/>
            <person name="Quesneville H."/>
            <person name="Raines C."/>
            <person name="Rensing S.A."/>
            <person name="Riano-Pachon D.M."/>
            <person name="Richier S."/>
            <person name="Rokitta S."/>
            <person name="Shiraiwa Y."/>
            <person name="Soanes D.M."/>
            <person name="van der Giezen M."/>
            <person name="Wahlund T.M."/>
            <person name="Williams B."/>
            <person name="Wilson W."/>
            <person name="Wolfe G."/>
            <person name="Wurch L.L."/>
        </authorList>
    </citation>
    <scope>NUCLEOTIDE SEQUENCE</scope>
</reference>
<dbReference type="CDD" id="cd06257">
    <property type="entry name" value="DnaJ"/>
    <property type="match status" value="1"/>
</dbReference>
<organism evidence="2 3">
    <name type="scientific">Emiliania huxleyi (strain CCMP1516)</name>
    <dbReference type="NCBI Taxonomy" id="280463"/>
    <lineage>
        <taxon>Eukaryota</taxon>
        <taxon>Haptista</taxon>
        <taxon>Haptophyta</taxon>
        <taxon>Prymnesiophyceae</taxon>
        <taxon>Isochrysidales</taxon>
        <taxon>Noelaerhabdaceae</taxon>
        <taxon>Emiliania</taxon>
    </lineage>
</organism>
<dbReference type="EnsemblProtists" id="EOD36148">
    <property type="protein sequence ID" value="EOD36148"/>
    <property type="gene ID" value="EMIHUDRAFT_49645"/>
</dbReference>
<evidence type="ECO:0000313" key="2">
    <source>
        <dbReference type="EnsemblProtists" id="EOD36148"/>
    </source>
</evidence>
<dbReference type="STRING" id="2903.R1DKW1"/>
<dbReference type="PaxDb" id="2903-EOD36148"/>
<dbReference type="InterPro" id="IPR050817">
    <property type="entry name" value="DjlA_DnaK_co-chaperone"/>
</dbReference>
<name>A0A0D3KK63_EMIH1</name>
<reference evidence="2" key="2">
    <citation type="submission" date="2024-10" db="UniProtKB">
        <authorList>
            <consortium name="EnsemblProtists"/>
        </authorList>
    </citation>
    <scope>IDENTIFICATION</scope>
</reference>
<dbReference type="SMART" id="SM00271">
    <property type="entry name" value="DnaJ"/>
    <property type="match status" value="1"/>
</dbReference>
<dbReference type="InterPro" id="IPR036869">
    <property type="entry name" value="J_dom_sf"/>
</dbReference>
<dbReference type="GeneID" id="17281419"/>
<dbReference type="SUPFAM" id="SSF46565">
    <property type="entry name" value="Chaperone J-domain"/>
    <property type="match status" value="1"/>
</dbReference>
<dbReference type="eggNOG" id="KOG0714">
    <property type="taxonomic scope" value="Eukaryota"/>
</dbReference>
<keyword evidence="3" id="KW-1185">Reference proteome</keyword>
<dbReference type="Gene3D" id="1.10.287.110">
    <property type="entry name" value="DnaJ domain"/>
    <property type="match status" value="1"/>
</dbReference>
<dbReference type="KEGG" id="ehx:EMIHUDRAFT_49645"/>
<dbReference type="OMA" id="YRDLACL"/>
<dbReference type="RefSeq" id="XP_005788577.1">
    <property type="nucleotide sequence ID" value="XM_005788520.1"/>
</dbReference>
<protein>
    <recommendedName>
        <fullName evidence="1">J domain-containing protein</fullName>
    </recommendedName>
</protein>
<evidence type="ECO:0000259" key="1">
    <source>
        <dbReference type="PROSITE" id="PS50076"/>
    </source>
</evidence>
<evidence type="ECO:0000313" key="3">
    <source>
        <dbReference type="Proteomes" id="UP000013827"/>
    </source>
</evidence>
<dbReference type="Pfam" id="PF00226">
    <property type="entry name" value="DnaJ"/>
    <property type="match status" value="1"/>
</dbReference>
<accession>A0A0D3KK63</accession>
<dbReference type="PROSITE" id="PS50076">
    <property type="entry name" value="DNAJ_2"/>
    <property type="match status" value="1"/>
</dbReference>
<dbReference type="InterPro" id="IPR001623">
    <property type="entry name" value="DnaJ_domain"/>
</dbReference>
<dbReference type="PROSITE" id="PS00636">
    <property type="entry name" value="DNAJ_1"/>
    <property type="match status" value="1"/>
</dbReference>
<dbReference type="PANTHER" id="PTHR24074">
    <property type="entry name" value="CO-CHAPERONE PROTEIN DJLA"/>
    <property type="match status" value="1"/>
</dbReference>
<dbReference type="Proteomes" id="UP000013827">
    <property type="component" value="Unassembled WGS sequence"/>
</dbReference>
<dbReference type="InterPro" id="IPR018253">
    <property type="entry name" value="DnaJ_domain_CS"/>
</dbReference>
<dbReference type="PRINTS" id="PR00625">
    <property type="entry name" value="JDOMAIN"/>
</dbReference>
<feature type="domain" description="J" evidence="1">
    <location>
        <begin position="1"/>
        <end position="66"/>
    </location>
</feature>
<sequence length="66" mass="7421">YARLNLTRSASAKDIKKAYYRAALQTHPDKVDEVEKEAATARFKAISEAYEVLGDDNLRRVYDASG</sequence>
<proteinExistence type="predicted"/>
<dbReference type="HOGENOM" id="CLU_017633_18_1_1"/>